<evidence type="ECO:0008006" key="6">
    <source>
        <dbReference type="Google" id="ProtNLM"/>
    </source>
</evidence>
<dbReference type="Proteomes" id="UP000439591">
    <property type="component" value="Unassembled WGS sequence"/>
</dbReference>
<protein>
    <recommendedName>
        <fullName evidence="6">Lipoprotein</fullName>
    </recommendedName>
</protein>
<dbReference type="Proteomes" id="UP000435877">
    <property type="component" value="Unassembled WGS sequence"/>
</dbReference>
<keyword evidence="1" id="KW-0732">Signal</keyword>
<dbReference type="AlphaFoldDB" id="A0A5S9NQX7"/>
<dbReference type="PROSITE" id="PS51257">
    <property type="entry name" value="PROKAR_LIPOPROTEIN"/>
    <property type="match status" value="1"/>
</dbReference>
<reference evidence="4 5" key="1">
    <citation type="submission" date="2019-11" db="EMBL/GenBank/DDBJ databases">
        <authorList>
            <person name="Holert J."/>
        </authorList>
    </citation>
    <scope>NUCLEOTIDE SEQUENCE [LARGE SCALE GENOMIC DNA]</scope>
    <source>
        <strain evidence="3">BC3_2A</strain>
        <strain evidence="2">SB11_1A</strain>
    </source>
</reference>
<keyword evidence="4" id="KW-1185">Reference proteome</keyword>
<feature type="signal peptide" evidence="1">
    <location>
        <begin position="1"/>
        <end position="16"/>
    </location>
</feature>
<sequence length="247" mass="27452">MRILLLLVLTSGLLSACTTYMPKVSEFTEVSIDSASRVLVLESEQFNRTLLHTVFDITEGDSRSLTWAQKEHYKKIGKFNSYGSSSRSEFMETKLPGYVKSSMSSALSDAGVAVVDDSILSPSGSSRYLPKEAMAEVDFILVPHDFRIGMKVNVFLVAPTGIFLMVPSLGFFPFDCPAYPTSLAFSVFATDDLENPIDTQSFELHARRCGSLLWWAFPKGMDVNGVKKAIDSMVNQEAQHLQNIYLF</sequence>
<dbReference type="RefSeq" id="WP_159268939.1">
    <property type="nucleotide sequence ID" value="NZ_CACSIK010000001.1"/>
</dbReference>
<evidence type="ECO:0000256" key="1">
    <source>
        <dbReference type="SAM" id="SignalP"/>
    </source>
</evidence>
<feature type="chain" id="PRO_5036372878" description="Lipoprotein" evidence="1">
    <location>
        <begin position="17"/>
        <end position="247"/>
    </location>
</feature>
<organism evidence="2 4">
    <name type="scientific">Zhongshania aliphaticivorans</name>
    <dbReference type="NCBI Taxonomy" id="1470434"/>
    <lineage>
        <taxon>Bacteria</taxon>
        <taxon>Pseudomonadati</taxon>
        <taxon>Pseudomonadota</taxon>
        <taxon>Gammaproteobacteria</taxon>
        <taxon>Cellvibrionales</taxon>
        <taxon>Spongiibacteraceae</taxon>
        <taxon>Zhongshania</taxon>
    </lineage>
</organism>
<dbReference type="EMBL" id="CACSIK010000001">
    <property type="protein sequence ID" value="CAA0092942.1"/>
    <property type="molecule type" value="Genomic_DNA"/>
</dbReference>
<dbReference type="EMBL" id="CACSIM010000004">
    <property type="protein sequence ID" value="CAA0110609.1"/>
    <property type="molecule type" value="Genomic_DNA"/>
</dbReference>
<proteinExistence type="predicted"/>
<name>A0A5S9NQX7_9GAMM</name>
<evidence type="ECO:0000313" key="3">
    <source>
        <dbReference type="EMBL" id="CAA0110609.1"/>
    </source>
</evidence>
<gene>
    <name evidence="2" type="ORF">IHBHHGIJ_02392</name>
    <name evidence="3" type="ORF">KFEGEMFD_02579</name>
</gene>
<evidence type="ECO:0000313" key="5">
    <source>
        <dbReference type="Proteomes" id="UP000439591"/>
    </source>
</evidence>
<accession>A0A5S9NQX7</accession>
<evidence type="ECO:0000313" key="2">
    <source>
        <dbReference type="EMBL" id="CAA0092942.1"/>
    </source>
</evidence>
<evidence type="ECO:0000313" key="4">
    <source>
        <dbReference type="Proteomes" id="UP000435877"/>
    </source>
</evidence>